<protein>
    <submittedName>
        <fullName evidence="1">Uncharacterized protein</fullName>
    </submittedName>
</protein>
<evidence type="ECO:0000313" key="2">
    <source>
        <dbReference type="Proteomes" id="UP000238191"/>
    </source>
</evidence>
<name>A0A2S7D562_9XANT</name>
<dbReference type="AlphaFoldDB" id="A0A2S7D562"/>
<evidence type="ECO:0000313" key="1">
    <source>
        <dbReference type="EMBL" id="PPU68971.1"/>
    </source>
</evidence>
<organism evidence="1 2">
    <name type="scientific">Xanthomonas pisi</name>
    <dbReference type="NCBI Taxonomy" id="56457"/>
    <lineage>
        <taxon>Bacteria</taxon>
        <taxon>Pseudomonadati</taxon>
        <taxon>Pseudomonadota</taxon>
        <taxon>Gammaproteobacteria</taxon>
        <taxon>Lysobacterales</taxon>
        <taxon>Lysobacteraceae</taxon>
        <taxon>Xanthomonas</taxon>
    </lineage>
</organism>
<dbReference type="Proteomes" id="UP000238191">
    <property type="component" value="Unassembled WGS sequence"/>
</dbReference>
<dbReference type="EMBL" id="MDEI01000005">
    <property type="protein sequence ID" value="PPU68971.1"/>
    <property type="molecule type" value="Genomic_DNA"/>
</dbReference>
<sequence length="133" mass="14596">MKDKKEKGKHILPISLTVADVGFGGNTGGSKYFYSFSPDLALACKGQSPLTMVYSFAKEVRGNFQIRSVLTTDSKEQIVHPIEISPDGRSATVINRNEVATLIFLSFVVEDTDKKILFSCDPQVGNDPKISPR</sequence>
<keyword evidence="2" id="KW-1185">Reference proteome</keyword>
<comment type="caution">
    <text evidence="1">The sequence shown here is derived from an EMBL/GenBank/DDBJ whole genome shotgun (WGS) entry which is preliminary data.</text>
</comment>
<dbReference type="RefSeq" id="WP_046964910.1">
    <property type="nucleotide sequence ID" value="NZ_MDEI01000005.1"/>
</dbReference>
<dbReference type="OrthoDB" id="6024804at2"/>
<accession>A0A2S7D562</accession>
<gene>
    <name evidence="1" type="ORF">XpiCFBP4643_08375</name>
</gene>
<proteinExistence type="predicted"/>
<reference evidence="2" key="1">
    <citation type="submission" date="2016-08" db="EMBL/GenBank/DDBJ databases">
        <authorList>
            <person name="Merda D."/>
            <person name="Briand M."/>
            <person name="Taghouti G."/>
            <person name="Carrere S."/>
            <person name="Gouzy J."/>
            <person name="Portier P."/>
            <person name="Jacques M.-A."/>
            <person name="Fischer-Le Saux M."/>
        </authorList>
    </citation>
    <scope>NUCLEOTIDE SEQUENCE [LARGE SCALE GENOMIC DNA]</scope>
    <source>
        <strain evidence="2">CFBP4643</strain>
    </source>
</reference>